<gene>
    <name evidence="2" type="ORF">ACFFR3_37490</name>
</gene>
<protein>
    <submittedName>
        <fullName evidence="2">Uncharacterized protein</fullName>
    </submittedName>
</protein>
<evidence type="ECO:0000313" key="3">
    <source>
        <dbReference type="Proteomes" id="UP001589568"/>
    </source>
</evidence>
<keyword evidence="3" id="KW-1185">Reference proteome</keyword>
<comment type="caution">
    <text evidence="2">The sequence shown here is derived from an EMBL/GenBank/DDBJ whole genome shotgun (WGS) entry which is preliminary data.</text>
</comment>
<proteinExistence type="predicted"/>
<dbReference type="Gene3D" id="2.60.40.20">
    <property type="entry name" value="Alpha-amylase inhibitor"/>
    <property type="match status" value="1"/>
</dbReference>
<dbReference type="InterPro" id="IPR036379">
    <property type="entry name" value="A-amylase_inhib_sf"/>
</dbReference>
<organism evidence="2 3">
    <name type="scientific">Nonomuraea salmonea</name>
    <dbReference type="NCBI Taxonomy" id="46181"/>
    <lineage>
        <taxon>Bacteria</taxon>
        <taxon>Bacillati</taxon>
        <taxon>Actinomycetota</taxon>
        <taxon>Actinomycetes</taxon>
        <taxon>Streptosporangiales</taxon>
        <taxon>Streptosporangiaceae</taxon>
        <taxon>Nonomuraea</taxon>
    </lineage>
</organism>
<keyword evidence="1" id="KW-0732">Signal</keyword>
<reference evidence="2 3" key="1">
    <citation type="submission" date="2024-09" db="EMBL/GenBank/DDBJ databases">
        <authorList>
            <person name="Sun Q."/>
            <person name="Mori K."/>
        </authorList>
    </citation>
    <scope>NUCLEOTIDE SEQUENCE [LARGE SCALE GENOMIC DNA]</scope>
    <source>
        <strain evidence="2 3">JCM 3324</strain>
    </source>
</reference>
<dbReference type="SUPFAM" id="SSF49498">
    <property type="entry name" value="alpha-Amylase inhibitor tendamistat"/>
    <property type="match status" value="1"/>
</dbReference>
<feature type="chain" id="PRO_5045219023" evidence="1">
    <location>
        <begin position="24"/>
        <end position="96"/>
    </location>
</feature>
<sequence>MLRTITGVTALACALTQTPAWSAAPAGNAPMCVAVWQTTGRITQTGYARNDCQSRLRLKIIWGRGGDGDCQTVDPGKTISSQVFRGVRAFDGANTC</sequence>
<dbReference type="RefSeq" id="WP_364384061.1">
    <property type="nucleotide sequence ID" value="NZ_JBHMCF010000041.1"/>
</dbReference>
<dbReference type="EMBL" id="JBHMCF010000041">
    <property type="protein sequence ID" value="MFB9475215.1"/>
    <property type="molecule type" value="Genomic_DNA"/>
</dbReference>
<dbReference type="Proteomes" id="UP001589568">
    <property type="component" value="Unassembled WGS sequence"/>
</dbReference>
<feature type="signal peptide" evidence="1">
    <location>
        <begin position="1"/>
        <end position="23"/>
    </location>
</feature>
<accession>A0ABV5NY19</accession>
<evidence type="ECO:0000313" key="2">
    <source>
        <dbReference type="EMBL" id="MFB9475215.1"/>
    </source>
</evidence>
<evidence type="ECO:0000256" key="1">
    <source>
        <dbReference type="SAM" id="SignalP"/>
    </source>
</evidence>
<name>A0ABV5NY19_9ACTN</name>